<dbReference type="InterPro" id="IPR000175">
    <property type="entry name" value="Na/ntran_symport"/>
</dbReference>
<evidence type="ECO:0000256" key="2">
    <source>
        <dbReference type="ARBA" id="ARBA00022448"/>
    </source>
</evidence>
<comment type="caution">
    <text evidence="10">The sequence shown here is derived from an EMBL/GenBank/DDBJ whole genome shotgun (WGS) entry which is preliminary data.</text>
</comment>
<dbReference type="Proteomes" id="UP000781932">
    <property type="component" value="Unassembled WGS sequence"/>
</dbReference>
<feature type="transmembrane region" description="Helical" evidence="9">
    <location>
        <begin position="829"/>
        <end position="856"/>
    </location>
</feature>
<comment type="similarity">
    <text evidence="7">Belongs to the glycosyl hydrolase 88 family.</text>
</comment>
<dbReference type="InterPro" id="IPR052369">
    <property type="entry name" value="UG_Glycosaminoglycan_Hydrolase"/>
</dbReference>
<reference evidence="10" key="1">
    <citation type="submission" date="2020-03" db="EMBL/GenBank/DDBJ databases">
        <authorList>
            <person name="He L."/>
        </authorList>
    </citation>
    <scope>NUCLEOTIDE SEQUENCE</scope>
    <source>
        <strain evidence="10">CkLH20</strain>
    </source>
</reference>
<feature type="transmembrane region" description="Helical" evidence="9">
    <location>
        <begin position="666"/>
        <end position="684"/>
    </location>
</feature>
<protein>
    <submittedName>
        <fullName evidence="10">Sodium chloride dependent neurotransmitter</fullName>
    </submittedName>
</protein>
<feature type="transmembrane region" description="Helical" evidence="9">
    <location>
        <begin position="903"/>
        <end position="922"/>
    </location>
</feature>
<reference evidence="10" key="2">
    <citation type="submission" date="2020-11" db="EMBL/GenBank/DDBJ databases">
        <title>Whole genome sequencing of Colletotrichum sp.</title>
        <authorList>
            <person name="Li H."/>
        </authorList>
    </citation>
    <scope>NUCLEOTIDE SEQUENCE</scope>
    <source>
        <strain evidence="10">CkLH20</strain>
    </source>
</reference>
<dbReference type="PANTHER" id="PTHR36845">
    <property type="entry name" value="HYDROLASE, PUTATIVE (AFU_ORTHOLOGUE AFUA_7G05090)-RELATED"/>
    <property type="match status" value="1"/>
</dbReference>
<feature type="region of interest" description="Disordered" evidence="8">
    <location>
        <begin position="1"/>
        <end position="35"/>
    </location>
</feature>
<dbReference type="RefSeq" id="XP_038743720.1">
    <property type="nucleotide sequence ID" value="XM_038890957.1"/>
</dbReference>
<keyword evidence="6 9" id="KW-0472">Membrane</keyword>
<feature type="transmembrane region" description="Helical" evidence="9">
    <location>
        <begin position="961"/>
        <end position="979"/>
    </location>
</feature>
<evidence type="ECO:0000313" key="10">
    <source>
        <dbReference type="EMBL" id="KAF9874259.1"/>
    </source>
</evidence>
<dbReference type="PROSITE" id="PS50267">
    <property type="entry name" value="NA_NEUROTRAN_SYMP_3"/>
    <property type="match status" value="1"/>
</dbReference>
<dbReference type="Pfam" id="PF00209">
    <property type="entry name" value="SNF"/>
    <property type="match status" value="1"/>
</dbReference>
<dbReference type="InterPro" id="IPR037272">
    <property type="entry name" value="SNS_sf"/>
</dbReference>
<evidence type="ECO:0000313" key="11">
    <source>
        <dbReference type="Proteomes" id="UP000781932"/>
    </source>
</evidence>
<organism evidence="10 11">
    <name type="scientific">Colletotrichum karsti</name>
    <dbReference type="NCBI Taxonomy" id="1095194"/>
    <lineage>
        <taxon>Eukaryota</taxon>
        <taxon>Fungi</taxon>
        <taxon>Dikarya</taxon>
        <taxon>Ascomycota</taxon>
        <taxon>Pezizomycotina</taxon>
        <taxon>Sordariomycetes</taxon>
        <taxon>Hypocreomycetidae</taxon>
        <taxon>Glomerellales</taxon>
        <taxon>Glomerellaceae</taxon>
        <taxon>Colletotrichum</taxon>
        <taxon>Colletotrichum boninense species complex</taxon>
    </lineage>
</organism>
<feature type="compositionally biased region" description="Basic and acidic residues" evidence="8">
    <location>
        <begin position="1"/>
        <end position="10"/>
    </location>
</feature>
<proteinExistence type="inferred from homology"/>
<dbReference type="PANTHER" id="PTHR36845:SF1">
    <property type="entry name" value="HYDROLASE, PUTATIVE (AFU_ORTHOLOGUE AFUA_7G05090)-RELATED"/>
    <property type="match status" value="1"/>
</dbReference>
<keyword evidence="5 9" id="KW-1133">Transmembrane helix</keyword>
<dbReference type="GeneID" id="62164031"/>
<name>A0A9P6LFK9_9PEZI</name>
<keyword evidence="11" id="KW-1185">Reference proteome</keyword>
<dbReference type="InterPro" id="IPR008928">
    <property type="entry name" value="6-hairpin_glycosidase_sf"/>
</dbReference>
<feature type="transmembrane region" description="Helical" evidence="9">
    <location>
        <begin position="736"/>
        <end position="761"/>
    </location>
</feature>
<feature type="transmembrane region" description="Helical" evidence="9">
    <location>
        <begin position="583"/>
        <end position="607"/>
    </location>
</feature>
<sequence length="1153" mass="126942">MDKIENRHLYANDNATMQSVPISRSSKRDSPTQRPQERLSELFSENVTAKILRTATQGLTLLNNSPPSNYPEVVPQSGNNTGRYGYRNIDFWTCGFFPGSIYSLLERATKYPASMTPMSQLDVDLPTLRRRLESLGRTWSDPIHGEARLTNTHDLGFIMMPHMRPRWELFHDEAALNTIIRAAQSLHTRFNSMVGAVRSWDALTWQKLPPITDIDENFIVIIDSMCNLDLLYYAAAHSGHTYLADAATSHARTLLKSHLRPEPQHSRLGFTGTLFSTCHMVNFSPASGAIKEKRTVQGYLTTSTWSRGQAWAILGYAQTYMWTSELEFLEAACGLAEYFLLRLETAPDAVEIPAPDGSGRTIGRFVPMWDFDAPVEDDGVPLRDTSAGTAAANGMLILAHALLGLEKPEMGARYFQGALKIVEDTLEYSLAAEKARLDMTADGELTGVDVEQDASFEAILKNATVSNNAMSFKQIKDHGVMEVLKKAGRWFAPPPNKAEDGRDAWPSRAAFLLASMGGCAGMGNLLRYPSQVYNNHGLQWYIPYLMAVFIVAIPVLVLEIAIGQAYRGGSVVAYNNLNQRLKGLGLSLLYVGFVVGPYFVVNLAWIMNYFRQSFTSPLPWTGRGEEFFNRDVVANIDPIEGNLTADGSAVANYTQYPGTALLGETVGWTLFTWFLCWLCIFRGVGLTGRVVYFTMGLPIVVTIVLIGRSVSLENAGEGVKLYFATWRGDQLASGQVWQTACGQVFFSTGVGFGYFTSYASYNRQYSNAVMDSILIVCSNVLFENIAAFAVFGVVGYLGMYPDPANPIGGFTVGFLTLPLAVAEMPGANFWAVALFFTLMVLGFSSAFAMLDAVVTLVMDSGIKYSRPVVVTSLTVLSFLLSLPYCTEFGYYLLTGIDRWTNDVALVFVVFAECVTSTSVYRCKDVMGQVGKIPFIIYNTGYILGMVLGVALAHAVSPGAGAGVGFGLYVAGSIVSVLMAKTPDSIAPRFWGKNAFVSRFWYLAFYSGNQLRRDLNVIVGSGKNWNIPTFWPVLLRYVSGPILAIVYGFSYPAFYKLRYDPLHILGFGVGHIALLIIFGSFIVPRWYDMLIPTHRRNEGKLGYAPNVTIGADEAQAVAAGNLEDGHSGETTERKDSPTSPPNELVTTEDKKALH</sequence>
<dbReference type="EMBL" id="JAATWM020000027">
    <property type="protein sequence ID" value="KAF9874259.1"/>
    <property type="molecule type" value="Genomic_DNA"/>
</dbReference>
<dbReference type="OrthoDB" id="6581954at2759"/>
<evidence type="ECO:0000256" key="7">
    <source>
        <dbReference type="ARBA" id="ARBA00038358"/>
    </source>
</evidence>
<keyword evidence="4" id="KW-0378">Hydrolase</keyword>
<feature type="transmembrane region" description="Helical" evidence="9">
    <location>
        <begin position="1061"/>
        <end position="1086"/>
    </location>
</feature>
<comment type="subcellular location">
    <subcellularLocation>
        <location evidence="1">Membrane</location>
        <topology evidence="1">Multi-pass membrane protein</topology>
    </subcellularLocation>
</comment>
<evidence type="ECO:0000256" key="1">
    <source>
        <dbReference type="ARBA" id="ARBA00004141"/>
    </source>
</evidence>
<dbReference type="InterPro" id="IPR012341">
    <property type="entry name" value="6hp_glycosidase-like_sf"/>
</dbReference>
<dbReference type="SUPFAM" id="SSF48208">
    <property type="entry name" value="Six-hairpin glycosidases"/>
    <property type="match status" value="1"/>
</dbReference>
<dbReference type="Gene3D" id="1.50.10.10">
    <property type="match status" value="1"/>
</dbReference>
<gene>
    <name evidence="10" type="ORF">CkaCkLH20_08242</name>
</gene>
<evidence type="ECO:0000256" key="5">
    <source>
        <dbReference type="ARBA" id="ARBA00022989"/>
    </source>
</evidence>
<dbReference type="AlphaFoldDB" id="A0A9P6LFK9"/>
<accession>A0A9P6LFK9</accession>
<dbReference type="GO" id="GO:0000272">
    <property type="term" value="P:polysaccharide catabolic process"/>
    <property type="evidence" value="ECO:0007669"/>
    <property type="project" value="TreeGrafter"/>
</dbReference>
<feature type="transmembrane region" description="Helical" evidence="9">
    <location>
        <begin position="691"/>
        <end position="710"/>
    </location>
</feature>
<feature type="transmembrane region" description="Helical" evidence="9">
    <location>
        <begin position="934"/>
        <end position="955"/>
    </location>
</feature>
<feature type="transmembrane region" description="Helical" evidence="9">
    <location>
        <begin position="540"/>
        <end position="562"/>
    </location>
</feature>
<dbReference type="CDD" id="cd11554">
    <property type="entry name" value="SLC6sbd_u2"/>
    <property type="match status" value="1"/>
</dbReference>
<evidence type="ECO:0000256" key="8">
    <source>
        <dbReference type="SAM" id="MobiDB-lite"/>
    </source>
</evidence>
<evidence type="ECO:0000256" key="3">
    <source>
        <dbReference type="ARBA" id="ARBA00022692"/>
    </source>
</evidence>
<feature type="compositionally biased region" description="Basic and acidic residues" evidence="8">
    <location>
        <begin position="1122"/>
        <end position="1135"/>
    </location>
</feature>
<keyword evidence="2" id="KW-0813">Transport</keyword>
<feature type="compositionally biased region" description="Polar residues" evidence="8">
    <location>
        <begin position="13"/>
        <end position="24"/>
    </location>
</feature>
<feature type="compositionally biased region" description="Basic and acidic residues" evidence="8">
    <location>
        <begin position="26"/>
        <end position="35"/>
    </location>
</feature>
<feature type="region of interest" description="Disordered" evidence="8">
    <location>
        <begin position="1119"/>
        <end position="1153"/>
    </location>
</feature>
<dbReference type="PRINTS" id="PR00176">
    <property type="entry name" value="NANEUSMPORT"/>
</dbReference>
<keyword evidence="3 9" id="KW-0812">Transmembrane</keyword>
<evidence type="ECO:0000256" key="4">
    <source>
        <dbReference type="ARBA" id="ARBA00022801"/>
    </source>
</evidence>
<feature type="transmembrane region" description="Helical" evidence="9">
    <location>
        <begin position="868"/>
        <end position="891"/>
    </location>
</feature>
<dbReference type="GO" id="GO:0016020">
    <property type="term" value="C:membrane"/>
    <property type="evidence" value="ECO:0007669"/>
    <property type="project" value="UniProtKB-SubCell"/>
</dbReference>
<feature type="transmembrane region" description="Helical" evidence="9">
    <location>
        <begin position="773"/>
        <end position="797"/>
    </location>
</feature>
<evidence type="ECO:0000256" key="6">
    <source>
        <dbReference type="ARBA" id="ARBA00023136"/>
    </source>
</evidence>
<dbReference type="SUPFAM" id="SSF161070">
    <property type="entry name" value="SNF-like"/>
    <property type="match status" value="1"/>
</dbReference>
<feature type="transmembrane region" description="Helical" evidence="9">
    <location>
        <begin position="1032"/>
        <end position="1049"/>
    </location>
</feature>
<dbReference type="GO" id="GO:0052757">
    <property type="term" value="F:chondroitin hydrolase activity"/>
    <property type="evidence" value="ECO:0007669"/>
    <property type="project" value="TreeGrafter"/>
</dbReference>
<evidence type="ECO:0000256" key="9">
    <source>
        <dbReference type="SAM" id="Phobius"/>
    </source>
</evidence>